<name>R0K6B7_EXST2</name>
<feature type="active site" evidence="2">
    <location>
        <position position="333"/>
    </location>
</feature>
<evidence type="ECO:0000256" key="3">
    <source>
        <dbReference type="SAM" id="SignalP"/>
    </source>
</evidence>
<comment type="similarity">
    <text evidence="1">Belongs to the peptidase A1 family.</text>
</comment>
<reference evidence="5 6" key="2">
    <citation type="journal article" date="2013" name="PLoS Genet.">
        <title>Comparative genome structure, secondary metabolite, and effector coding capacity across Cochliobolus pathogens.</title>
        <authorList>
            <person name="Condon B.J."/>
            <person name="Leng Y."/>
            <person name="Wu D."/>
            <person name="Bushley K.E."/>
            <person name="Ohm R.A."/>
            <person name="Otillar R."/>
            <person name="Martin J."/>
            <person name="Schackwitz W."/>
            <person name="Grimwood J."/>
            <person name="MohdZainudin N."/>
            <person name="Xue C."/>
            <person name="Wang R."/>
            <person name="Manning V.A."/>
            <person name="Dhillon B."/>
            <person name="Tu Z.J."/>
            <person name="Steffenson B.J."/>
            <person name="Salamov A."/>
            <person name="Sun H."/>
            <person name="Lowry S."/>
            <person name="LaButti K."/>
            <person name="Han J."/>
            <person name="Copeland A."/>
            <person name="Lindquist E."/>
            <person name="Barry K."/>
            <person name="Schmutz J."/>
            <person name="Baker S.E."/>
            <person name="Ciuffetti L.M."/>
            <person name="Grigoriev I.V."/>
            <person name="Zhong S."/>
            <person name="Turgeon B.G."/>
        </authorList>
    </citation>
    <scope>NUCLEOTIDE SEQUENCE [LARGE SCALE GENOMIC DNA]</scope>
    <source>
        <strain evidence="6">28A</strain>
    </source>
</reference>
<dbReference type="PROSITE" id="PS51767">
    <property type="entry name" value="PEPTIDASE_A1"/>
    <property type="match status" value="1"/>
</dbReference>
<feature type="chain" id="PRO_5004343853" description="Peptidase A1 domain-containing protein" evidence="3">
    <location>
        <begin position="23"/>
        <end position="456"/>
    </location>
</feature>
<dbReference type="InterPro" id="IPR001461">
    <property type="entry name" value="Aspartic_peptidase_A1"/>
</dbReference>
<feature type="signal peptide" evidence="3">
    <location>
        <begin position="1"/>
        <end position="22"/>
    </location>
</feature>
<dbReference type="RefSeq" id="XP_008023714.1">
    <property type="nucleotide sequence ID" value="XM_008025523.1"/>
</dbReference>
<dbReference type="GO" id="GO:0006508">
    <property type="term" value="P:proteolysis"/>
    <property type="evidence" value="ECO:0007669"/>
    <property type="project" value="InterPro"/>
</dbReference>
<dbReference type="eggNOG" id="KOG1339">
    <property type="taxonomic scope" value="Eukaryota"/>
</dbReference>
<keyword evidence="3" id="KW-0732">Signal</keyword>
<evidence type="ECO:0000256" key="1">
    <source>
        <dbReference type="ARBA" id="ARBA00007447"/>
    </source>
</evidence>
<dbReference type="GO" id="GO:0004190">
    <property type="term" value="F:aspartic-type endopeptidase activity"/>
    <property type="evidence" value="ECO:0007669"/>
    <property type="project" value="InterPro"/>
</dbReference>
<organism evidence="5 6">
    <name type="scientific">Exserohilum turcicum (strain 28A)</name>
    <name type="common">Northern leaf blight fungus</name>
    <name type="synonym">Setosphaeria turcica</name>
    <dbReference type="NCBI Taxonomy" id="671987"/>
    <lineage>
        <taxon>Eukaryota</taxon>
        <taxon>Fungi</taxon>
        <taxon>Dikarya</taxon>
        <taxon>Ascomycota</taxon>
        <taxon>Pezizomycotina</taxon>
        <taxon>Dothideomycetes</taxon>
        <taxon>Pleosporomycetidae</taxon>
        <taxon>Pleosporales</taxon>
        <taxon>Pleosporineae</taxon>
        <taxon>Pleosporaceae</taxon>
        <taxon>Exserohilum</taxon>
    </lineage>
</organism>
<dbReference type="AlphaFoldDB" id="R0K6B7"/>
<sequence length="456" mass="49883">MSRRRFCLTALALQTLLPFASAAYFENHADALRELEIPVARSVHALQPVPGRQLDKRIAARSKRKGTDVLRNTLDGSNYVINITLGGQSYGVLFDTASSAFWLPRANFTCVDFNNKVQPQSACGFASYGPQDYTGGQVANQNFNASYVTGEFAVGTVGREKVTFAGLTVPDQHIGLVDRTYFYDQNGFTSGIMGWGLGNYTSYYSGNDPSLDDATDPKHTWIPTNTWIQNAVKEGLLEKPIFSVNLGNRTENAANLSISGFVAVGGAPLKGLPYTGVWANSAVHTETYQGWGLKNKYSHWNVRPDGFQIGENFIEWSPGTFANTDDEVFTVIDTGAAWTYVTNETAVAIANSLQPPATWSPYDTAYIALCNATVPKISIRINGTNLPINKRDILMDGWAGQANTSTTLCWLGYQPVLQPKRGGSAPYILGDTFLRNVLAVFDVGNLRMAFASLDWQ</sequence>
<evidence type="ECO:0000256" key="2">
    <source>
        <dbReference type="PIRSR" id="PIRSR601461-1"/>
    </source>
</evidence>
<proteinExistence type="inferred from homology"/>
<dbReference type="InterPro" id="IPR034164">
    <property type="entry name" value="Pepsin-like_dom"/>
</dbReference>
<keyword evidence="6" id="KW-1185">Reference proteome</keyword>
<dbReference type="MEROPS" id="A01.081"/>
<accession>R0K6B7</accession>
<dbReference type="PANTHER" id="PTHR47966:SF47">
    <property type="entry name" value="ENDOPEPTIDASE, PUTATIVE (AFU_ORTHOLOGUE AFUA_3G01220)-RELATED"/>
    <property type="match status" value="1"/>
</dbReference>
<dbReference type="InterPro" id="IPR021109">
    <property type="entry name" value="Peptidase_aspartic_dom_sf"/>
</dbReference>
<dbReference type="PANTHER" id="PTHR47966">
    <property type="entry name" value="BETA-SITE APP-CLEAVING ENZYME, ISOFORM A-RELATED"/>
    <property type="match status" value="1"/>
</dbReference>
<dbReference type="GO" id="GO:0000324">
    <property type="term" value="C:fungal-type vacuole"/>
    <property type="evidence" value="ECO:0007669"/>
    <property type="project" value="TreeGrafter"/>
</dbReference>
<protein>
    <recommendedName>
        <fullName evidence="4">Peptidase A1 domain-containing protein</fullName>
    </recommendedName>
</protein>
<dbReference type="STRING" id="671987.R0K6B7"/>
<evidence type="ECO:0000313" key="6">
    <source>
        <dbReference type="Proteomes" id="UP000016935"/>
    </source>
</evidence>
<dbReference type="Gene3D" id="2.40.70.10">
    <property type="entry name" value="Acid Proteases"/>
    <property type="match status" value="2"/>
</dbReference>
<feature type="domain" description="Peptidase A1" evidence="4">
    <location>
        <begin position="79"/>
        <end position="451"/>
    </location>
</feature>
<dbReference type="EMBL" id="KB908537">
    <property type="protein sequence ID" value="EOA88548.1"/>
    <property type="molecule type" value="Genomic_DNA"/>
</dbReference>
<gene>
    <name evidence="5" type="ORF">SETTUDRAFT_27350</name>
</gene>
<dbReference type="Pfam" id="PF00026">
    <property type="entry name" value="Asp"/>
    <property type="match status" value="1"/>
</dbReference>
<dbReference type="CDD" id="cd05471">
    <property type="entry name" value="pepsin_like"/>
    <property type="match status" value="1"/>
</dbReference>
<dbReference type="Proteomes" id="UP000016935">
    <property type="component" value="Unassembled WGS sequence"/>
</dbReference>
<dbReference type="OrthoDB" id="15189at2759"/>
<evidence type="ECO:0000313" key="5">
    <source>
        <dbReference type="EMBL" id="EOA88548.1"/>
    </source>
</evidence>
<dbReference type="InterPro" id="IPR033121">
    <property type="entry name" value="PEPTIDASE_A1"/>
</dbReference>
<dbReference type="PRINTS" id="PR00792">
    <property type="entry name" value="PEPSIN"/>
</dbReference>
<evidence type="ECO:0000259" key="4">
    <source>
        <dbReference type="PROSITE" id="PS51767"/>
    </source>
</evidence>
<feature type="active site" evidence="2">
    <location>
        <position position="95"/>
    </location>
</feature>
<dbReference type="SUPFAM" id="SSF50630">
    <property type="entry name" value="Acid proteases"/>
    <property type="match status" value="1"/>
</dbReference>
<dbReference type="GeneID" id="19403116"/>
<dbReference type="HOGENOM" id="CLU_035052_2_0_1"/>
<reference evidence="5 6" key="1">
    <citation type="journal article" date="2012" name="PLoS Pathog.">
        <title>Diverse lifestyles and strategies of plant pathogenesis encoded in the genomes of eighteen Dothideomycetes fungi.</title>
        <authorList>
            <person name="Ohm R.A."/>
            <person name="Feau N."/>
            <person name="Henrissat B."/>
            <person name="Schoch C.L."/>
            <person name="Horwitz B.A."/>
            <person name="Barry K.W."/>
            <person name="Condon B.J."/>
            <person name="Copeland A.C."/>
            <person name="Dhillon B."/>
            <person name="Glaser F."/>
            <person name="Hesse C.N."/>
            <person name="Kosti I."/>
            <person name="LaButti K."/>
            <person name="Lindquist E.A."/>
            <person name="Lucas S."/>
            <person name="Salamov A.A."/>
            <person name="Bradshaw R.E."/>
            <person name="Ciuffetti L."/>
            <person name="Hamelin R.C."/>
            <person name="Kema G.H.J."/>
            <person name="Lawrence C."/>
            <person name="Scott J.A."/>
            <person name="Spatafora J.W."/>
            <person name="Turgeon B.G."/>
            <person name="de Wit P.J.G.M."/>
            <person name="Zhong S."/>
            <person name="Goodwin S.B."/>
            <person name="Grigoriev I.V."/>
        </authorList>
    </citation>
    <scope>NUCLEOTIDE SEQUENCE [LARGE SCALE GENOMIC DNA]</scope>
    <source>
        <strain evidence="6">28A</strain>
    </source>
</reference>